<dbReference type="Gene3D" id="2.60.40.1090">
    <property type="entry name" value="Fimbrial-type adhesion domain"/>
    <property type="match status" value="1"/>
</dbReference>
<keyword evidence="1 2" id="KW-0732">Signal</keyword>
<accession>A0A433SB72</accession>
<evidence type="ECO:0000313" key="5">
    <source>
        <dbReference type="Proteomes" id="UP000286947"/>
    </source>
</evidence>
<dbReference type="PANTHER" id="PTHR33420">
    <property type="entry name" value="FIMBRIAL SUBUNIT ELFA-RELATED"/>
    <property type="match status" value="1"/>
</dbReference>
<evidence type="ECO:0000313" key="4">
    <source>
        <dbReference type="EMBL" id="RUS65983.1"/>
    </source>
</evidence>
<protein>
    <submittedName>
        <fullName evidence="4">Putative major fimbrial subunit LpfA</fullName>
    </submittedName>
</protein>
<dbReference type="GO" id="GO:0043709">
    <property type="term" value="P:cell adhesion involved in single-species biofilm formation"/>
    <property type="evidence" value="ECO:0007669"/>
    <property type="project" value="TreeGrafter"/>
</dbReference>
<dbReference type="AlphaFoldDB" id="A0A433SB72"/>
<dbReference type="Proteomes" id="UP000286947">
    <property type="component" value="Unassembled WGS sequence"/>
</dbReference>
<dbReference type="InterPro" id="IPR000259">
    <property type="entry name" value="Adhesion_dom_fimbrial"/>
</dbReference>
<organism evidence="4 5">
    <name type="scientific">Saezia sanguinis</name>
    <dbReference type="NCBI Taxonomy" id="1965230"/>
    <lineage>
        <taxon>Bacteria</taxon>
        <taxon>Pseudomonadati</taxon>
        <taxon>Pseudomonadota</taxon>
        <taxon>Betaproteobacteria</taxon>
        <taxon>Burkholderiales</taxon>
        <taxon>Saeziaceae</taxon>
        <taxon>Saezia</taxon>
    </lineage>
</organism>
<evidence type="ECO:0000256" key="2">
    <source>
        <dbReference type="SAM" id="SignalP"/>
    </source>
</evidence>
<dbReference type="GO" id="GO:0009289">
    <property type="term" value="C:pilus"/>
    <property type="evidence" value="ECO:0007669"/>
    <property type="project" value="InterPro"/>
</dbReference>
<dbReference type="EMBL" id="PQSP01000007">
    <property type="protein sequence ID" value="RUS65983.1"/>
    <property type="molecule type" value="Genomic_DNA"/>
</dbReference>
<dbReference type="InterPro" id="IPR050263">
    <property type="entry name" value="Bact_Fimbrial_Adh_Pro"/>
</dbReference>
<evidence type="ECO:0000256" key="1">
    <source>
        <dbReference type="ARBA" id="ARBA00022729"/>
    </source>
</evidence>
<dbReference type="InterPro" id="IPR036937">
    <property type="entry name" value="Adhesion_dom_fimbrial_sf"/>
</dbReference>
<dbReference type="PANTHER" id="PTHR33420:SF3">
    <property type="entry name" value="FIMBRIAL SUBUNIT ELFA"/>
    <property type="match status" value="1"/>
</dbReference>
<dbReference type="OrthoDB" id="6522787at2"/>
<reference evidence="4 5" key="1">
    <citation type="submission" date="2018-01" db="EMBL/GenBank/DDBJ databases">
        <title>Saezia sanguinis gen. nov., sp. nov., in the order Burkholderiales isolated from human blood.</title>
        <authorList>
            <person name="Medina-Pascual M.J."/>
            <person name="Valdezate S."/>
            <person name="Monzon S."/>
            <person name="Cuesta I."/>
            <person name="Carrasco G."/>
            <person name="Villalon P."/>
            <person name="Saez-Nieto J.A."/>
        </authorList>
    </citation>
    <scope>NUCLEOTIDE SEQUENCE [LARGE SCALE GENOMIC DNA]</scope>
    <source>
        <strain evidence="4 5">CNM695-12</strain>
    </source>
</reference>
<dbReference type="InterPro" id="IPR008966">
    <property type="entry name" value="Adhesion_dom_sf"/>
</dbReference>
<gene>
    <name evidence="4" type="primary">lpfA</name>
    <name evidence="4" type="ORF">CUZ56_02339</name>
</gene>
<name>A0A433SB72_9BURK</name>
<keyword evidence="5" id="KW-1185">Reference proteome</keyword>
<dbReference type="RefSeq" id="WP_126980525.1">
    <property type="nucleotide sequence ID" value="NZ_PQSP01000007.1"/>
</dbReference>
<evidence type="ECO:0000259" key="3">
    <source>
        <dbReference type="Pfam" id="PF00419"/>
    </source>
</evidence>
<feature type="chain" id="PRO_5019311257" evidence="2">
    <location>
        <begin position="27"/>
        <end position="178"/>
    </location>
</feature>
<dbReference type="SUPFAM" id="SSF49401">
    <property type="entry name" value="Bacterial adhesins"/>
    <property type="match status" value="1"/>
</dbReference>
<feature type="signal peptide" evidence="2">
    <location>
        <begin position="1"/>
        <end position="26"/>
    </location>
</feature>
<dbReference type="Pfam" id="PF00419">
    <property type="entry name" value="Fimbrial"/>
    <property type="match status" value="1"/>
</dbReference>
<feature type="domain" description="Fimbrial-type adhesion" evidence="3">
    <location>
        <begin position="31"/>
        <end position="177"/>
    </location>
</feature>
<comment type="caution">
    <text evidence="4">The sequence shown here is derived from an EMBL/GenBank/DDBJ whole genome shotgun (WGS) entry which is preliminary data.</text>
</comment>
<sequence precursor="true">MKSTFNKSALTAILAAMLGMIPVAQAADGTINFTGTITDSACTVDTVSASQTVSLGTVSSSIFGAAGDVAAATTFTIGLNSCPPSVTAAQVSFDGTAHTGNGSILALTGGGGVATNVGVALYEQNGITPIPLYTPSTSIVIPAGGSATLTFVAKYMATSSTVTAGTANAVTNFTVVYP</sequence>
<proteinExistence type="predicted"/>